<dbReference type="PANTHER" id="PTHR33144:SF25">
    <property type="entry name" value="DUF4216 DOMAIN-CONTAINING PROTEIN"/>
    <property type="match status" value="1"/>
</dbReference>
<evidence type="ECO:0000256" key="1">
    <source>
        <dbReference type="SAM" id="Coils"/>
    </source>
</evidence>
<keyword evidence="3" id="KW-1185">Reference proteome</keyword>
<dbReference type="EMBL" id="JBDFQZ010000014">
    <property type="protein sequence ID" value="KAK9666055.1"/>
    <property type="molecule type" value="Genomic_DNA"/>
</dbReference>
<keyword evidence="1" id="KW-0175">Coiled coil</keyword>
<evidence type="ECO:0000313" key="2">
    <source>
        <dbReference type="EMBL" id="KAK9666055.1"/>
    </source>
</evidence>
<dbReference type="PANTHER" id="PTHR33144">
    <property type="entry name" value="OS10G0409366 PROTEIN-RELATED"/>
    <property type="match status" value="1"/>
</dbReference>
<reference evidence="2" key="1">
    <citation type="submission" date="2024-03" db="EMBL/GenBank/DDBJ databases">
        <title>WGS assembly of Saponaria officinalis var. Norfolk2.</title>
        <authorList>
            <person name="Jenkins J."/>
            <person name="Shu S."/>
            <person name="Grimwood J."/>
            <person name="Barry K."/>
            <person name="Goodstein D."/>
            <person name="Schmutz J."/>
            <person name="Leebens-Mack J."/>
            <person name="Osbourn A."/>
        </authorList>
    </citation>
    <scope>NUCLEOTIDE SEQUENCE [LARGE SCALE GENOMIC DNA]</scope>
    <source>
        <strain evidence="2">JIC</strain>
    </source>
</reference>
<name>A0AAW1GQZ9_SAPOF</name>
<sequence>MISDSIQPPDIWHSNGVKYFVSFNEFYQPIKKGGHILVRFIGDVAKTERFCPIREINWCHVNAQLKVDIIKLIRSVRQYRHYLKKALFKPTLKTKDQIYQAAPSGYPRDSWIHLVDYWYSEKGNKFAERGNEARSAQNHVHTTGSTSYANIRADLEEKNGREPSILEIFKHTHQRKDGTFVKDTITKDFLVNIQTQLLLALFFTKSRVQIENEAFNKLMYGDDVPKRPLGYGYGVKQSDVYGVHGILRKERFYGDGDGDNNALALQRMEKVVADLKDENKGLVKDHEELKTKFDESNFLMKKMTSQFGQILDVLGTGKAPVGFLDIAKKVLHTSNSEVFDFVSGSHPSK</sequence>
<evidence type="ECO:0000313" key="3">
    <source>
        <dbReference type="Proteomes" id="UP001443914"/>
    </source>
</evidence>
<gene>
    <name evidence="2" type="ORF">RND81_14G156600</name>
</gene>
<feature type="coiled-coil region" evidence="1">
    <location>
        <begin position="265"/>
        <end position="292"/>
    </location>
</feature>
<dbReference type="AlphaFoldDB" id="A0AAW1GQZ9"/>
<protein>
    <submittedName>
        <fullName evidence="2">Uncharacterized protein</fullName>
    </submittedName>
</protein>
<dbReference type="InterPro" id="IPR004252">
    <property type="entry name" value="Probable_transposase_24"/>
</dbReference>
<organism evidence="2 3">
    <name type="scientific">Saponaria officinalis</name>
    <name type="common">Common soapwort</name>
    <name type="synonym">Lychnis saponaria</name>
    <dbReference type="NCBI Taxonomy" id="3572"/>
    <lineage>
        <taxon>Eukaryota</taxon>
        <taxon>Viridiplantae</taxon>
        <taxon>Streptophyta</taxon>
        <taxon>Embryophyta</taxon>
        <taxon>Tracheophyta</taxon>
        <taxon>Spermatophyta</taxon>
        <taxon>Magnoliopsida</taxon>
        <taxon>eudicotyledons</taxon>
        <taxon>Gunneridae</taxon>
        <taxon>Pentapetalae</taxon>
        <taxon>Caryophyllales</taxon>
        <taxon>Caryophyllaceae</taxon>
        <taxon>Caryophylleae</taxon>
        <taxon>Saponaria</taxon>
    </lineage>
</organism>
<dbReference type="Pfam" id="PF03004">
    <property type="entry name" value="Transposase_24"/>
    <property type="match status" value="1"/>
</dbReference>
<proteinExistence type="predicted"/>
<accession>A0AAW1GQZ9</accession>
<dbReference type="Proteomes" id="UP001443914">
    <property type="component" value="Unassembled WGS sequence"/>
</dbReference>
<comment type="caution">
    <text evidence="2">The sequence shown here is derived from an EMBL/GenBank/DDBJ whole genome shotgun (WGS) entry which is preliminary data.</text>
</comment>